<dbReference type="Gene3D" id="1.20.1070.10">
    <property type="entry name" value="Rhodopsin 7-helix transmembrane proteins"/>
    <property type="match status" value="1"/>
</dbReference>
<evidence type="ECO:0000256" key="2">
    <source>
        <dbReference type="ARBA" id="ARBA00022692"/>
    </source>
</evidence>
<keyword evidence="8" id="KW-1185">Reference proteome</keyword>
<dbReference type="PRINTS" id="PR00237">
    <property type="entry name" value="GPCRRHODOPSN"/>
</dbReference>
<dbReference type="PANTHER" id="PTHR46641">
    <property type="entry name" value="FMRFAMIDE RECEPTOR-RELATED"/>
    <property type="match status" value="1"/>
</dbReference>
<dbReference type="Pfam" id="PF00001">
    <property type="entry name" value="7tm_1"/>
    <property type="match status" value="1"/>
</dbReference>
<dbReference type="SUPFAM" id="SSF81321">
    <property type="entry name" value="Family A G protein-coupled receptor-like"/>
    <property type="match status" value="1"/>
</dbReference>
<dbReference type="InterPro" id="IPR000276">
    <property type="entry name" value="GPCR_Rhodpsn"/>
</dbReference>
<protein>
    <submittedName>
        <fullName evidence="7">HRH2</fullName>
    </submittedName>
</protein>
<keyword evidence="2 5" id="KW-0812">Transmembrane</keyword>
<evidence type="ECO:0000256" key="1">
    <source>
        <dbReference type="ARBA" id="ARBA00004370"/>
    </source>
</evidence>
<dbReference type="InterPro" id="IPR052954">
    <property type="entry name" value="GPCR-Ligand_Int"/>
</dbReference>
<dbReference type="Proteomes" id="UP000507470">
    <property type="component" value="Unassembled WGS sequence"/>
</dbReference>
<evidence type="ECO:0000313" key="7">
    <source>
        <dbReference type="EMBL" id="CAC5356416.1"/>
    </source>
</evidence>
<dbReference type="GO" id="GO:0004930">
    <property type="term" value="F:G protein-coupled receptor activity"/>
    <property type="evidence" value="ECO:0007669"/>
    <property type="project" value="InterPro"/>
</dbReference>
<evidence type="ECO:0000256" key="5">
    <source>
        <dbReference type="SAM" id="Phobius"/>
    </source>
</evidence>
<evidence type="ECO:0000256" key="3">
    <source>
        <dbReference type="ARBA" id="ARBA00022989"/>
    </source>
</evidence>
<keyword evidence="4 5" id="KW-0472">Membrane</keyword>
<feature type="transmembrane region" description="Helical" evidence="5">
    <location>
        <begin position="70"/>
        <end position="95"/>
    </location>
</feature>
<accession>A0A6J7ZXI8</accession>
<gene>
    <name evidence="7" type="ORF">MCOR_581</name>
</gene>
<reference evidence="7 8" key="1">
    <citation type="submission" date="2020-06" db="EMBL/GenBank/DDBJ databases">
        <authorList>
            <person name="Li R."/>
            <person name="Bekaert M."/>
        </authorList>
    </citation>
    <scope>NUCLEOTIDE SEQUENCE [LARGE SCALE GENOMIC DNA]</scope>
    <source>
        <strain evidence="8">wild</strain>
    </source>
</reference>
<dbReference type="EMBL" id="CACVKT020000155">
    <property type="protein sequence ID" value="CAC5356416.1"/>
    <property type="molecule type" value="Genomic_DNA"/>
</dbReference>
<feature type="transmembrane region" description="Helical" evidence="5">
    <location>
        <begin position="213"/>
        <end position="243"/>
    </location>
</feature>
<organism evidence="7 8">
    <name type="scientific">Mytilus coruscus</name>
    <name type="common">Sea mussel</name>
    <dbReference type="NCBI Taxonomy" id="42192"/>
    <lineage>
        <taxon>Eukaryota</taxon>
        <taxon>Metazoa</taxon>
        <taxon>Spiralia</taxon>
        <taxon>Lophotrochozoa</taxon>
        <taxon>Mollusca</taxon>
        <taxon>Bivalvia</taxon>
        <taxon>Autobranchia</taxon>
        <taxon>Pteriomorphia</taxon>
        <taxon>Mytilida</taxon>
        <taxon>Mytiloidea</taxon>
        <taxon>Mytilidae</taxon>
        <taxon>Mytilinae</taxon>
        <taxon>Mytilus</taxon>
    </lineage>
</organism>
<dbReference type="PANTHER" id="PTHR46641:SF2">
    <property type="entry name" value="FMRFAMIDE RECEPTOR"/>
    <property type="match status" value="1"/>
</dbReference>
<dbReference type="InterPro" id="IPR017452">
    <property type="entry name" value="GPCR_Rhodpsn_7TM"/>
</dbReference>
<name>A0A6J7ZXI8_MYTCO</name>
<comment type="subcellular location">
    <subcellularLocation>
        <location evidence="1">Membrane</location>
    </subcellularLocation>
</comment>
<dbReference type="OrthoDB" id="6089229at2759"/>
<proteinExistence type="predicted"/>
<dbReference type="GO" id="GO:0016020">
    <property type="term" value="C:membrane"/>
    <property type="evidence" value="ECO:0007669"/>
    <property type="project" value="UniProtKB-SubCell"/>
</dbReference>
<feature type="transmembrane region" description="Helical" evidence="5">
    <location>
        <begin position="159"/>
        <end position="181"/>
    </location>
</feature>
<keyword evidence="3 5" id="KW-1133">Transmembrane helix</keyword>
<evidence type="ECO:0000259" key="6">
    <source>
        <dbReference type="PROSITE" id="PS50262"/>
    </source>
</evidence>
<dbReference type="AlphaFoldDB" id="A0A6J7ZXI8"/>
<sequence>MSFLEDSIQNMSVATNASVDTYTNYYVIQKDIVIMIKKICYFGIIPILILSGLILNALCCVMFYKLKNKTSTVVILVSLAVTDIFILLTAVVYVIKIVSTYVGVPLTANQMIQILPYFDGFMAAVPNRIGNILTFILSAERLFCVLKPMKIKHYIMRKTAIISVLMTYAMTLVVSLPQGFYFRAVKMYSNDTGTMVYILKPTTLGQFVDFTDYYNIVLTCIFKFVPVFSVMLISTIPGIVVIISGKRRFKITEGMSKAITSKEMHVTKTLLTITFTFTI</sequence>
<evidence type="ECO:0000313" key="8">
    <source>
        <dbReference type="Proteomes" id="UP000507470"/>
    </source>
</evidence>
<evidence type="ECO:0000256" key="4">
    <source>
        <dbReference type="ARBA" id="ARBA00023136"/>
    </source>
</evidence>
<dbReference type="PROSITE" id="PS50262">
    <property type="entry name" value="G_PROTEIN_RECEP_F1_2"/>
    <property type="match status" value="1"/>
</dbReference>
<feature type="domain" description="G-protein coupled receptors family 1 profile" evidence="6">
    <location>
        <begin position="55"/>
        <end position="279"/>
    </location>
</feature>
<feature type="transmembrane region" description="Helical" evidence="5">
    <location>
        <begin position="39"/>
        <end position="64"/>
    </location>
</feature>